<organism evidence="1 2">
    <name type="scientific">Lutispora thermophila DSM 19022</name>
    <dbReference type="NCBI Taxonomy" id="1122184"/>
    <lineage>
        <taxon>Bacteria</taxon>
        <taxon>Bacillati</taxon>
        <taxon>Bacillota</taxon>
        <taxon>Clostridia</taxon>
        <taxon>Lutisporales</taxon>
        <taxon>Lutisporaceae</taxon>
        <taxon>Lutispora</taxon>
    </lineage>
</organism>
<keyword evidence="2" id="KW-1185">Reference proteome</keyword>
<proteinExistence type="predicted"/>
<dbReference type="STRING" id="1122184.SAMN02745176_01527"/>
<evidence type="ECO:0000313" key="2">
    <source>
        <dbReference type="Proteomes" id="UP000184442"/>
    </source>
</evidence>
<protein>
    <submittedName>
        <fullName evidence="1">Phage virion morphogenesis (Putative tail completion) protein</fullName>
    </submittedName>
</protein>
<gene>
    <name evidence="1" type="ORF">SAMN02745176_01527</name>
</gene>
<dbReference type="EMBL" id="FQZS01000009">
    <property type="protein sequence ID" value="SHI83964.1"/>
    <property type="molecule type" value="Genomic_DNA"/>
</dbReference>
<dbReference type="InterPro" id="IPR006522">
    <property type="entry name" value="Phage_virion_morphogenesis"/>
</dbReference>
<evidence type="ECO:0000313" key="1">
    <source>
        <dbReference type="EMBL" id="SHI83964.1"/>
    </source>
</evidence>
<reference evidence="1 2" key="1">
    <citation type="submission" date="2016-11" db="EMBL/GenBank/DDBJ databases">
        <authorList>
            <person name="Jaros S."/>
            <person name="Januszkiewicz K."/>
            <person name="Wedrychowicz H."/>
        </authorList>
    </citation>
    <scope>NUCLEOTIDE SEQUENCE [LARGE SCALE GENOMIC DNA]</scope>
    <source>
        <strain evidence="1 2">DSM 19022</strain>
    </source>
</reference>
<dbReference type="Pfam" id="PF05069">
    <property type="entry name" value="Phage_tail_S"/>
    <property type="match status" value="1"/>
</dbReference>
<dbReference type="Proteomes" id="UP000184442">
    <property type="component" value="Unassembled WGS sequence"/>
</dbReference>
<name>A0A1M6EER3_9FIRM</name>
<dbReference type="NCBIfam" id="TIGR01635">
    <property type="entry name" value="tail_comp_S"/>
    <property type="match status" value="1"/>
</dbReference>
<dbReference type="AlphaFoldDB" id="A0A1M6EER3"/>
<sequence length="160" mass="17982">MYSIRLEGDTRQLMKKLQKLQNIDTTGINKDIAESLRTGTVERFKEQKDPSGKKWKNSIRASENGGVTLTDSARLKNSIKSSANRSGVAVGTNTIYAGTHQFGARRTIRAENRKGLRFKIGDKWVTKKKVKVNIPARPFLGISEDDQKEIKSILEDAFKD</sequence>
<accession>A0A1M6EER3</accession>
<dbReference type="RefSeq" id="WP_242944181.1">
    <property type="nucleotide sequence ID" value="NZ_FQZS01000009.1"/>
</dbReference>